<keyword evidence="2" id="KW-1185">Reference proteome</keyword>
<proteinExistence type="predicted"/>
<dbReference type="AlphaFoldDB" id="A0A1I7I4I4"/>
<dbReference type="OrthoDB" id="9803716at2"/>
<evidence type="ECO:0000313" key="1">
    <source>
        <dbReference type="EMBL" id="SFU67822.1"/>
    </source>
</evidence>
<dbReference type="STRING" id="155865.SAMN05216515_1346"/>
<accession>A0A1I7I4I4</accession>
<organism evidence="1 2">
    <name type="scientific">Eubacterium pyruvativorans</name>
    <dbReference type="NCBI Taxonomy" id="155865"/>
    <lineage>
        <taxon>Bacteria</taxon>
        <taxon>Bacillati</taxon>
        <taxon>Bacillota</taxon>
        <taxon>Clostridia</taxon>
        <taxon>Eubacteriales</taxon>
        <taxon>Eubacteriaceae</taxon>
        <taxon>Eubacterium</taxon>
    </lineage>
</organism>
<dbReference type="RefSeq" id="WP_090472008.1">
    <property type="nucleotide sequence ID" value="NZ_FOWF01000034.1"/>
</dbReference>
<name>A0A1I7I4I4_9FIRM</name>
<dbReference type="EMBL" id="FPBT01000031">
    <property type="protein sequence ID" value="SFU67822.1"/>
    <property type="molecule type" value="Genomic_DNA"/>
</dbReference>
<protein>
    <submittedName>
        <fullName evidence="1">Uncharacterized protein</fullName>
    </submittedName>
</protein>
<dbReference type="Proteomes" id="UP000198817">
    <property type="component" value="Unassembled WGS sequence"/>
</dbReference>
<reference evidence="1 2" key="1">
    <citation type="submission" date="2016-10" db="EMBL/GenBank/DDBJ databases">
        <authorList>
            <person name="de Groot N.N."/>
        </authorList>
    </citation>
    <scope>NUCLEOTIDE SEQUENCE [LARGE SCALE GENOMIC DNA]</scope>
    <source>
        <strain evidence="1 2">KHGC13</strain>
    </source>
</reference>
<gene>
    <name evidence="1" type="ORF">SAMN05216508_13119</name>
</gene>
<sequence>MSQVSSNDTFDREVYKTRKREEKDRIFEMLSEETQALLDPEKLKAYADVQARFLRSSVSNALLIGRQRPEATWIRPFDDWKNDNIFVNKGEKAILMLKPVTYERPDGSQGFASDVSKNFDVTQTTAMGRTISRKEYHEMSGMPSPEELLGAVRQRAMTTFVRDEELRGRAVNMADLSVYLMAKHYRLDPPDVDFERIARFFEGRKEKDVRRELTAVKTAVDEVNREMLARARDGRENER</sequence>
<evidence type="ECO:0000313" key="2">
    <source>
        <dbReference type="Proteomes" id="UP000198817"/>
    </source>
</evidence>